<dbReference type="AlphaFoldDB" id="I0H4L4"/>
<evidence type="ECO:0000256" key="2">
    <source>
        <dbReference type="ARBA" id="ARBA00023002"/>
    </source>
</evidence>
<dbReference type="eggNOG" id="COG1853">
    <property type="taxonomic scope" value="Bacteria"/>
</dbReference>
<protein>
    <submittedName>
        <fullName evidence="4">Putative flavin reductase</fullName>
    </submittedName>
</protein>
<reference evidence="4 5" key="1">
    <citation type="submission" date="2012-02" db="EMBL/GenBank/DDBJ databases">
        <title>Complete genome sequence of Actinoplanes missouriensis 431 (= NBRC 102363).</title>
        <authorList>
            <person name="Ohnishi Y."/>
            <person name="Ishikawa J."/>
            <person name="Sekine M."/>
            <person name="Hosoyama A."/>
            <person name="Harada T."/>
            <person name="Narita H."/>
            <person name="Hata T."/>
            <person name="Konno Y."/>
            <person name="Tutikane K."/>
            <person name="Fujita N."/>
            <person name="Horinouchi S."/>
            <person name="Hayakawa M."/>
        </authorList>
    </citation>
    <scope>NUCLEOTIDE SEQUENCE [LARGE SCALE GENOMIC DNA]</scope>
    <source>
        <strain evidence="5">ATCC 14538 / DSM 43046 / CBS 188.64 / JCM 3121 / NBRC 102363 / NCIMB 12654 / NRRL B-3342 / UNCC 431</strain>
    </source>
</reference>
<dbReference type="SUPFAM" id="SSF50475">
    <property type="entry name" value="FMN-binding split barrel"/>
    <property type="match status" value="1"/>
</dbReference>
<dbReference type="STRING" id="512565.AMIS_27310"/>
<dbReference type="Proteomes" id="UP000007882">
    <property type="component" value="Chromosome"/>
</dbReference>
<dbReference type="InterPro" id="IPR002563">
    <property type="entry name" value="Flavin_Rdtase-like_dom"/>
</dbReference>
<dbReference type="PATRIC" id="fig|512565.3.peg.2732"/>
<gene>
    <name evidence="4" type="ordered locus">AMIS_27310</name>
</gene>
<dbReference type="HOGENOM" id="CLU_059021_1_3_11"/>
<evidence type="ECO:0000313" key="5">
    <source>
        <dbReference type="Proteomes" id="UP000007882"/>
    </source>
</evidence>
<accession>I0H4L4</accession>
<dbReference type="InterPro" id="IPR050268">
    <property type="entry name" value="NADH-dep_flavin_reductase"/>
</dbReference>
<sequence length="169" mass="17576">MQITTAHLSSRTEPLELRRVYGCFPTGVAAVCALGEDGTANGMAVSSFTTVSLDPPLVSVSMQSTSTTWPVLRQAPTLGVSVLAHGQKAAAAALAARGIDRFANVPHLTTPSGAVLIDGATAWMECAVEAEHVAGDHTIVLLRVHTSAGDPARAPLVFHGSRFHGLQEL</sequence>
<dbReference type="PANTHER" id="PTHR30466:SF11">
    <property type="entry name" value="FLAVIN-DEPENDENT MONOOXYGENASE, REDUCTASE SUBUNIT HSAB"/>
    <property type="match status" value="1"/>
</dbReference>
<dbReference type="InterPro" id="IPR012349">
    <property type="entry name" value="Split_barrel_FMN-bd"/>
</dbReference>
<dbReference type="GO" id="GO:0010181">
    <property type="term" value="F:FMN binding"/>
    <property type="evidence" value="ECO:0007669"/>
    <property type="project" value="InterPro"/>
</dbReference>
<keyword evidence="5" id="KW-1185">Reference proteome</keyword>
<comment type="similarity">
    <text evidence="1">Belongs to the non-flavoprotein flavin reductase family.</text>
</comment>
<keyword evidence="2" id="KW-0560">Oxidoreductase</keyword>
<name>I0H4L4_ACTM4</name>
<dbReference type="EMBL" id="AP012319">
    <property type="protein sequence ID" value="BAL87951.1"/>
    <property type="molecule type" value="Genomic_DNA"/>
</dbReference>
<dbReference type="RefSeq" id="WP_014442846.1">
    <property type="nucleotide sequence ID" value="NC_017093.1"/>
</dbReference>
<evidence type="ECO:0000313" key="4">
    <source>
        <dbReference type="EMBL" id="BAL87951.1"/>
    </source>
</evidence>
<dbReference type="Gene3D" id="2.30.110.10">
    <property type="entry name" value="Electron Transport, Fmn-binding Protein, Chain A"/>
    <property type="match status" value="1"/>
</dbReference>
<feature type="domain" description="Flavin reductase like" evidence="3">
    <location>
        <begin position="21"/>
        <end position="165"/>
    </location>
</feature>
<dbReference type="GO" id="GO:0042602">
    <property type="term" value="F:riboflavin reductase (NADPH) activity"/>
    <property type="evidence" value="ECO:0007669"/>
    <property type="project" value="TreeGrafter"/>
</dbReference>
<dbReference type="KEGG" id="ams:AMIS_27310"/>
<dbReference type="SMART" id="SM00903">
    <property type="entry name" value="Flavin_Reduct"/>
    <property type="match status" value="1"/>
</dbReference>
<evidence type="ECO:0000256" key="1">
    <source>
        <dbReference type="ARBA" id="ARBA00008898"/>
    </source>
</evidence>
<dbReference type="OrthoDB" id="9792858at2"/>
<evidence type="ECO:0000259" key="3">
    <source>
        <dbReference type="SMART" id="SM00903"/>
    </source>
</evidence>
<dbReference type="Pfam" id="PF01613">
    <property type="entry name" value="Flavin_Reduct"/>
    <property type="match status" value="1"/>
</dbReference>
<dbReference type="PANTHER" id="PTHR30466">
    <property type="entry name" value="FLAVIN REDUCTASE"/>
    <property type="match status" value="1"/>
</dbReference>
<proteinExistence type="inferred from homology"/>
<organism evidence="4 5">
    <name type="scientific">Actinoplanes missouriensis (strain ATCC 14538 / DSM 43046 / CBS 188.64 / JCM 3121 / NBRC 102363 / NCIMB 12654 / NRRL B-3342 / UNCC 431)</name>
    <dbReference type="NCBI Taxonomy" id="512565"/>
    <lineage>
        <taxon>Bacteria</taxon>
        <taxon>Bacillati</taxon>
        <taxon>Actinomycetota</taxon>
        <taxon>Actinomycetes</taxon>
        <taxon>Micromonosporales</taxon>
        <taxon>Micromonosporaceae</taxon>
        <taxon>Actinoplanes</taxon>
    </lineage>
</organism>